<dbReference type="GO" id="GO:0005634">
    <property type="term" value="C:nucleus"/>
    <property type="evidence" value="ECO:0007669"/>
    <property type="project" value="TreeGrafter"/>
</dbReference>
<dbReference type="GO" id="GO:0006227">
    <property type="term" value="P:dUDP biosynthetic process"/>
    <property type="evidence" value="ECO:0007669"/>
    <property type="project" value="TreeGrafter"/>
</dbReference>
<dbReference type="SUPFAM" id="SSF52540">
    <property type="entry name" value="P-loop containing nucleoside triphosphate hydrolases"/>
    <property type="match status" value="1"/>
</dbReference>
<dbReference type="GO" id="GO:0004798">
    <property type="term" value="F:dTMP kinase activity"/>
    <property type="evidence" value="ECO:0007669"/>
    <property type="project" value="UniProtKB-EC"/>
</dbReference>
<dbReference type="InterPro" id="IPR018095">
    <property type="entry name" value="Thymidylate_kin_CS"/>
</dbReference>
<evidence type="ECO:0000259" key="9">
    <source>
        <dbReference type="Pfam" id="PF02223"/>
    </source>
</evidence>
<evidence type="ECO:0000256" key="7">
    <source>
        <dbReference type="ARBA" id="ARBA00022777"/>
    </source>
</evidence>
<dbReference type="PANTHER" id="PTHR10344">
    <property type="entry name" value="THYMIDYLATE KINASE"/>
    <property type="match status" value="1"/>
</dbReference>
<keyword evidence="10" id="KW-1185">Reference proteome</keyword>
<name>A0AB39Z6Y9_DROSZ</name>
<dbReference type="PROSITE" id="PS01331">
    <property type="entry name" value="THYMIDYLATE_KINASE"/>
    <property type="match status" value="1"/>
</dbReference>
<keyword evidence="8" id="KW-0067">ATP-binding</keyword>
<dbReference type="PANTHER" id="PTHR10344:SF1">
    <property type="entry name" value="THYMIDYLATE KINASE"/>
    <property type="match status" value="1"/>
</dbReference>
<dbReference type="AlphaFoldDB" id="A0AB39Z6Y9"/>
<dbReference type="Gene3D" id="3.40.50.300">
    <property type="entry name" value="P-loop containing nucleotide triphosphate hydrolases"/>
    <property type="match status" value="1"/>
</dbReference>
<dbReference type="GO" id="GO:0004550">
    <property type="term" value="F:nucleoside diphosphate kinase activity"/>
    <property type="evidence" value="ECO:0007669"/>
    <property type="project" value="TreeGrafter"/>
</dbReference>
<dbReference type="GO" id="GO:0005829">
    <property type="term" value="C:cytosol"/>
    <property type="evidence" value="ECO:0007669"/>
    <property type="project" value="TreeGrafter"/>
</dbReference>
<evidence type="ECO:0000256" key="6">
    <source>
        <dbReference type="ARBA" id="ARBA00022741"/>
    </source>
</evidence>
<keyword evidence="7 11" id="KW-0418">Kinase</keyword>
<evidence type="ECO:0000256" key="2">
    <source>
        <dbReference type="ARBA" id="ARBA00009776"/>
    </source>
</evidence>
<dbReference type="HAMAP" id="MF_00165">
    <property type="entry name" value="Thymidylate_kinase"/>
    <property type="match status" value="1"/>
</dbReference>
<proteinExistence type="inferred from homology"/>
<evidence type="ECO:0000256" key="8">
    <source>
        <dbReference type="ARBA" id="ARBA00022840"/>
    </source>
</evidence>
<dbReference type="RefSeq" id="XP_016929442.2">
    <property type="nucleotide sequence ID" value="XM_017073953.4"/>
</dbReference>
<dbReference type="Pfam" id="PF02223">
    <property type="entry name" value="Thymidylate_kin"/>
    <property type="match status" value="1"/>
</dbReference>
<dbReference type="EC" id="2.7.4.9" evidence="3"/>
<keyword evidence="4" id="KW-0808">Transferase</keyword>
<dbReference type="Proteomes" id="UP001652628">
    <property type="component" value="Chromosome 2R"/>
</dbReference>
<accession>A0AB39Z6Y9</accession>
<organism evidence="10 11">
    <name type="scientific">Drosophila suzukii</name>
    <name type="common">Spotted-wing drosophila fruit fly</name>
    <dbReference type="NCBI Taxonomy" id="28584"/>
    <lineage>
        <taxon>Eukaryota</taxon>
        <taxon>Metazoa</taxon>
        <taxon>Ecdysozoa</taxon>
        <taxon>Arthropoda</taxon>
        <taxon>Hexapoda</taxon>
        <taxon>Insecta</taxon>
        <taxon>Pterygota</taxon>
        <taxon>Neoptera</taxon>
        <taxon>Endopterygota</taxon>
        <taxon>Diptera</taxon>
        <taxon>Brachycera</taxon>
        <taxon>Muscomorpha</taxon>
        <taxon>Ephydroidea</taxon>
        <taxon>Drosophilidae</taxon>
        <taxon>Drosophila</taxon>
        <taxon>Sophophora</taxon>
    </lineage>
</organism>
<dbReference type="GO" id="GO:0006235">
    <property type="term" value="P:dTTP biosynthetic process"/>
    <property type="evidence" value="ECO:0007669"/>
    <property type="project" value="TreeGrafter"/>
</dbReference>
<dbReference type="CDD" id="cd01672">
    <property type="entry name" value="TMPK"/>
    <property type="match status" value="1"/>
</dbReference>
<feature type="domain" description="Thymidylate kinase-like" evidence="9">
    <location>
        <begin position="12"/>
        <end position="191"/>
    </location>
</feature>
<reference evidence="11" key="1">
    <citation type="submission" date="2025-08" db="UniProtKB">
        <authorList>
            <consortium name="RefSeq"/>
        </authorList>
    </citation>
    <scope>IDENTIFICATION</scope>
</reference>
<evidence type="ECO:0000256" key="1">
    <source>
        <dbReference type="ARBA" id="ARBA00004992"/>
    </source>
</evidence>
<protein>
    <recommendedName>
        <fullName evidence="3">dTMP kinase</fullName>
        <ecNumber evidence="3">2.7.4.9</ecNumber>
    </recommendedName>
</protein>
<dbReference type="NCBIfam" id="TIGR00041">
    <property type="entry name" value="DTMP_kinase"/>
    <property type="match status" value="1"/>
</dbReference>
<evidence type="ECO:0000256" key="3">
    <source>
        <dbReference type="ARBA" id="ARBA00012980"/>
    </source>
</evidence>
<comment type="similarity">
    <text evidence="2">Belongs to the thymidylate kinase family.</text>
</comment>
<dbReference type="InterPro" id="IPR027417">
    <property type="entry name" value="P-loop_NTPase"/>
</dbReference>
<gene>
    <name evidence="11" type="primary">LOC108009523</name>
</gene>
<keyword evidence="6" id="KW-0547">Nucleotide-binding</keyword>
<dbReference type="GO" id="GO:0005739">
    <property type="term" value="C:mitochondrion"/>
    <property type="evidence" value="ECO:0007669"/>
    <property type="project" value="TreeGrafter"/>
</dbReference>
<evidence type="ECO:0000256" key="5">
    <source>
        <dbReference type="ARBA" id="ARBA00022727"/>
    </source>
</evidence>
<dbReference type="InterPro" id="IPR018094">
    <property type="entry name" value="Thymidylate_kinase"/>
</dbReference>
<dbReference type="InterPro" id="IPR039430">
    <property type="entry name" value="Thymidylate_kin-like_dom"/>
</dbReference>
<sequence>MSAGKRGALIIFEGCDRSGKTTQSRLLVELLKSKDVPVQAMNFPERSSNIGQVINSYLTNSKDLSDEVIHLMFSANRWEHMNQLKQKLLEGKTLIVDRYSYSGVAYSAAKGLDFDWCYAPERGLLKPDAVFYLRAPASDLASRGQYGEERYEKAEFQERVAKVFDRICSKEASYWHQFDASQPAEDLHAQIASITDELLPKVATQPLDKLS</sequence>
<dbReference type="GO" id="GO:0005524">
    <property type="term" value="F:ATP binding"/>
    <property type="evidence" value="ECO:0007669"/>
    <property type="project" value="UniProtKB-KW"/>
</dbReference>
<dbReference type="GeneID" id="108009523"/>
<evidence type="ECO:0000313" key="10">
    <source>
        <dbReference type="Proteomes" id="UP001652628"/>
    </source>
</evidence>
<evidence type="ECO:0000256" key="4">
    <source>
        <dbReference type="ARBA" id="ARBA00022679"/>
    </source>
</evidence>
<dbReference type="GO" id="GO:0006233">
    <property type="term" value="P:dTDP biosynthetic process"/>
    <property type="evidence" value="ECO:0007669"/>
    <property type="project" value="InterPro"/>
</dbReference>
<keyword evidence="5" id="KW-0545">Nucleotide biosynthesis</keyword>
<comment type="pathway">
    <text evidence="1">Pyrimidine metabolism; dTTP biosynthesis.</text>
</comment>
<evidence type="ECO:0000313" key="11">
    <source>
        <dbReference type="RefSeq" id="XP_016929442.2"/>
    </source>
</evidence>